<dbReference type="EMBL" id="RBZW01000021">
    <property type="protein sequence ID" value="THE65135.1"/>
    <property type="molecule type" value="Genomic_DNA"/>
</dbReference>
<evidence type="ECO:0000313" key="3">
    <source>
        <dbReference type="Proteomes" id="UP000318864"/>
    </source>
</evidence>
<proteinExistence type="predicted"/>
<protein>
    <submittedName>
        <fullName evidence="2">Uncharacterized protein</fullName>
    </submittedName>
</protein>
<dbReference type="RefSeq" id="WP_141464161.1">
    <property type="nucleotide sequence ID" value="NZ_RBZW01000021.1"/>
</dbReference>
<name>A0A4S3TPM8_9EURY</name>
<comment type="caution">
    <text evidence="2">The sequence shown here is derived from an EMBL/GenBank/DDBJ whole genome shotgun (WGS) entry which is preliminary data.</text>
</comment>
<keyword evidence="1" id="KW-0472">Membrane</keyword>
<keyword evidence="1" id="KW-0812">Transmembrane</keyword>
<dbReference type="OrthoDB" id="306168at2157"/>
<organism evidence="2 3">
    <name type="scientific">Salinadaptatus halalkaliphilus</name>
    <dbReference type="NCBI Taxonomy" id="2419781"/>
    <lineage>
        <taxon>Archaea</taxon>
        <taxon>Methanobacteriati</taxon>
        <taxon>Methanobacteriota</taxon>
        <taxon>Stenosarchaea group</taxon>
        <taxon>Halobacteria</taxon>
        <taxon>Halobacteriales</taxon>
        <taxon>Natrialbaceae</taxon>
        <taxon>Salinadaptatus</taxon>
    </lineage>
</organism>
<dbReference type="InterPro" id="IPR058339">
    <property type="entry name" value="DUF8026"/>
</dbReference>
<gene>
    <name evidence="2" type="ORF">D8Y22_07890</name>
</gene>
<dbReference type="Proteomes" id="UP000318864">
    <property type="component" value="Unassembled WGS sequence"/>
</dbReference>
<accession>A0A4S3TPM8</accession>
<feature type="transmembrane region" description="Helical" evidence="1">
    <location>
        <begin position="6"/>
        <end position="27"/>
    </location>
</feature>
<sequence length="105" mass="12381">MALTAEVLGMLSFTLLTFWGLATWALVRTLRQEGRKVEILRHQDRMDTYSPQALAELREWIDAHPDDPLADTARERYNECVETLRQTDSHFYDWSDREIANLERL</sequence>
<evidence type="ECO:0000313" key="2">
    <source>
        <dbReference type="EMBL" id="THE65135.1"/>
    </source>
</evidence>
<dbReference type="Pfam" id="PF26069">
    <property type="entry name" value="DUF8026"/>
    <property type="match status" value="1"/>
</dbReference>
<evidence type="ECO:0000256" key="1">
    <source>
        <dbReference type="SAM" id="Phobius"/>
    </source>
</evidence>
<dbReference type="AlphaFoldDB" id="A0A4S3TPM8"/>
<keyword evidence="3" id="KW-1185">Reference proteome</keyword>
<reference evidence="2 3" key="1">
    <citation type="submission" date="2018-10" db="EMBL/GenBank/DDBJ databases">
        <title>Natronolimnobius sp. XQ-INN 246 isolated from Inner Mongolia Autonomous Region of China.</title>
        <authorList>
            <person name="Xue Q."/>
        </authorList>
    </citation>
    <scope>NUCLEOTIDE SEQUENCE [LARGE SCALE GENOMIC DNA]</scope>
    <source>
        <strain evidence="2 3">XQ-INN 246</strain>
    </source>
</reference>
<keyword evidence="1" id="KW-1133">Transmembrane helix</keyword>